<evidence type="ECO:0000313" key="2">
    <source>
        <dbReference type="Proteomes" id="UP000734218"/>
    </source>
</evidence>
<dbReference type="Proteomes" id="UP000734218">
    <property type="component" value="Unassembled WGS sequence"/>
</dbReference>
<protein>
    <submittedName>
        <fullName evidence="1">Uncharacterized protein</fullName>
    </submittedName>
</protein>
<sequence>MFQADPLGVFSAVDEVRGVVIYQTMVMAGDRDDPGGEVWFIEIARSARWALKFERRRTEPGDGERVARFGAGGGQLPDESQCRTIIADYMEYEERRLTQFLREEPVPNLTIKIGGYIHSGSFAEETDRYPVALYGF</sequence>
<keyword evidence="2" id="KW-1185">Reference proteome</keyword>
<organism evidence="1 2">
    <name type="scientific">Sphingomonas jejuensis</name>
    <dbReference type="NCBI Taxonomy" id="904715"/>
    <lineage>
        <taxon>Bacteria</taxon>
        <taxon>Pseudomonadati</taxon>
        <taxon>Pseudomonadota</taxon>
        <taxon>Alphaproteobacteria</taxon>
        <taxon>Sphingomonadales</taxon>
        <taxon>Sphingomonadaceae</taxon>
        <taxon>Sphingomonas</taxon>
    </lineage>
</organism>
<dbReference type="EMBL" id="JAATJE010000001">
    <property type="protein sequence ID" value="NJC33212.1"/>
    <property type="molecule type" value="Genomic_DNA"/>
</dbReference>
<reference evidence="1 2" key="1">
    <citation type="submission" date="2020-03" db="EMBL/GenBank/DDBJ databases">
        <title>Genomic Encyclopedia of Type Strains, Phase IV (KMG-IV): sequencing the most valuable type-strain genomes for metagenomic binning, comparative biology and taxonomic classification.</title>
        <authorList>
            <person name="Goeker M."/>
        </authorList>
    </citation>
    <scope>NUCLEOTIDE SEQUENCE [LARGE SCALE GENOMIC DNA]</scope>
    <source>
        <strain evidence="1 2">DSM 27651</strain>
    </source>
</reference>
<name>A0ABX0XKA0_9SPHN</name>
<proteinExistence type="predicted"/>
<evidence type="ECO:0000313" key="1">
    <source>
        <dbReference type="EMBL" id="NJC33212.1"/>
    </source>
</evidence>
<dbReference type="RefSeq" id="WP_167953039.1">
    <property type="nucleotide sequence ID" value="NZ_JAATJE010000001.1"/>
</dbReference>
<accession>A0ABX0XKA0</accession>
<comment type="caution">
    <text evidence="1">The sequence shown here is derived from an EMBL/GenBank/DDBJ whole genome shotgun (WGS) entry which is preliminary data.</text>
</comment>
<gene>
    <name evidence="1" type="ORF">GGR88_000686</name>
</gene>